<evidence type="ECO:0000256" key="2">
    <source>
        <dbReference type="ARBA" id="ARBA00022670"/>
    </source>
</evidence>
<feature type="compositionally biased region" description="Polar residues" evidence="4">
    <location>
        <begin position="243"/>
        <end position="278"/>
    </location>
</feature>
<feature type="region of interest" description="Disordered" evidence="4">
    <location>
        <begin position="225"/>
        <end position="278"/>
    </location>
</feature>
<dbReference type="GO" id="GO:0019783">
    <property type="term" value="F:ubiquitin-like protein peptidase activity"/>
    <property type="evidence" value="ECO:0007669"/>
    <property type="project" value="UniProtKB-ARBA"/>
</dbReference>
<feature type="compositionally biased region" description="Polar residues" evidence="4">
    <location>
        <begin position="129"/>
        <end position="148"/>
    </location>
</feature>
<dbReference type="SUPFAM" id="SSF54001">
    <property type="entry name" value="Cysteine proteinases"/>
    <property type="match status" value="1"/>
</dbReference>
<keyword evidence="3" id="KW-0378">Hydrolase</keyword>
<comment type="similarity">
    <text evidence="1">Belongs to the peptidase C48 family.</text>
</comment>
<protein>
    <recommendedName>
        <fullName evidence="5">Ubiquitin-like protease family profile domain-containing protein</fullName>
    </recommendedName>
</protein>
<accession>A0A6A6PET8</accession>
<feature type="compositionally biased region" description="Polar residues" evidence="4">
    <location>
        <begin position="171"/>
        <end position="189"/>
    </location>
</feature>
<dbReference type="Gene3D" id="3.40.395.10">
    <property type="entry name" value="Adenoviral Proteinase, Chain A"/>
    <property type="match status" value="1"/>
</dbReference>
<feature type="compositionally biased region" description="Polar residues" evidence="4">
    <location>
        <begin position="226"/>
        <end position="236"/>
    </location>
</feature>
<dbReference type="InterPro" id="IPR003653">
    <property type="entry name" value="Peptidase_C48_C"/>
</dbReference>
<evidence type="ECO:0000256" key="3">
    <source>
        <dbReference type="ARBA" id="ARBA00022801"/>
    </source>
</evidence>
<reference evidence="6" key="1">
    <citation type="journal article" date="2020" name="Stud. Mycol.">
        <title>101 Dothideomycetes genomes: a test case for predicting lifestyles and emergence of pathogens.</title>
        <authorList>
            <person name="Haridas S."/>
            <person name="Albert R."/>
            <person name="Binder M."/>
            <person name="Bloem J."/>
            <person name="Labutti K."/>
            <person name="Salamov A."/>
            <person name="Andreopoulos B."/>
            <person name="Baker S."/>
            <person name="Barry K."/>
            <person name="Bills G."/>
            <person name="Bluhm B."/>
            <person name="Cannon C."/>
            <person name="Castanera R."/>
            <person name="Culley D."/>
            <person name="Daum C."/>
            <person name="Ezra D."/>
            <person name="Gonzalez J."/>
            <person name="Henrissat B."/>
            <person name="Kuo A."/>
            <person name="Liang C."/>
            <person name="Lipzen A."/>
            <person name="Lutzoni F."/>
            <person name="Magnuson J."/>
            <person name="Mondo S."/>
            <person name="Nolan M."/>
            <person name="Ohm R."/>
            <person name="Pangilinan J."/>
            <person name="Park H.-J."/>
            <person name="Ramirez L."/>
            <person name="Alfaro M."/>
            <person name="Sun H."/>
            <person name="Tritt A."/>
            <person name="Yoshinaga Y."/>
            <person name="Zwiers L.-H."/>
            <person name="Turgeon B."/>
            <person name="Goodwin S."/>
            <person name="Spatafora J."/>
            <person name="Crous P."/>
            <person name="Grigoriev I."/>
        </authorList>
    </citation>
    <scope>NUCLEOTIDE SEQUENCE</scope>
    <source>
        <strain evidence="6">CBS 113389</strain>
    </source>
</reference>
<evidence type="ECO:0000313" key="7">
    <source>
        <dbReference type="Proteomes" id="UP000799767"/>
    </source>
</evidence>
<evidence type="ECO:0000256" key="1">
    <source>
        <dbReference type="ARBA" id="ARBA00005234"/>
    </source>
</evidence>
<feature type="region of interest" description="Disordered" evidence="4">
    <location>
        <begin position="663"/>
        <end position="762"/>
    </location>
</feature>
<dbReference type="InterPro" id="IPR038765">
    <property type="entry name" value="Papain-like_cys_pep_sf"/>
</dbReference>
<feature type="compositionally biased region" description="Polar residues" evidence="4">
    <location>
        <begin position="999"/>
        <end position="1018"/>
    </location>
</feature>
<feature type="domain" description="Ubiquitin-like protease family profile" evidence="5">
    <location>
        <begin position="804"/>
        <end position="956"/>
    </location>
</feature>
<evidence type="ECO:0000313" key="6">
    <source>
        <dbReference type="EMBL" id="KAF2478445.1"/>
    </source>
</evidence>
<dbReference type="RefSeq" id="XP_033585015.1">
    <property type="nucleotide sequence ID" value="XM_033738822.1"/>
</dbReference>
<dbReference type="AlphaFoldDB" id="A0A6A6PET8"/>
<proteinExistence type="inferred from homology"/>
<dbReference type="GO" id="GO:0006508">
    <property type="term" value="P:proteolysis"/>
    <property type="evidence" value="ECO:0007669"/>
    <property type="project" value="UniProtKB-KW"/>
</dbReference>
<name>A0A6A6PET8_9PEZI</name>
<dbReference type="GO" id="GO:0008234">
    <property type="term" value="F:cysteine-type peptidase activity"/>
    <property type="evidence" value="ECO:0007669"/>
    <property type="project" value="InterPro"/>
</dbReference>
<feature type="region of interest" description="Disordered" evidence="4">
    <location>
        <begin position="89"/>
        <end position="190"/>
    </location>
</feature>
<evidence type="ECO:0000256" key="4">
    <source>
        <dbReference type="SAM" id="MobiDB-lite"/>
    </source>
</evidence>
<sequence>MCATMDSILLVTAKSVEEMVESDRAHDDEYTGFENVSSGTALSNTSPAQTEITAMDLTMTGEYLLDYPTRQSAPDDGFLIPFVVSTPIDGSQDVEGKESESGDVGNGKLSGGELHGSVCQGATVDATPPRQTTSIASPVSAVDSTPTAFRTPLVPVSRLATDSQDPRPDSRATSTASNSCGGSTDQSPVLFSADAGTHQKWSSPLAAKQGSLVSTHVSLDGEGCSAGSSLELSISPSDHHNVRSSTPSRTVPCSGSQEPISQETSMASPSERIQTQSSNSLNFTASVQPPIALEDRIRISYETFGLDGGQLQWSFAPPPCGQLGFRINLSAVAKTKAALTSLSFSQLCRRRDQVLASIPIAGGPNRSDINLVRRLCNVQWTPDKPLGLRNIVLELSRQLAINRCDRSLIRFMMCSVLALMKGTHEGEYKVAVKAISEHELRTTLAYMSFHHILNGLGERWKGKHLTVLGFLLKTSTNNLKACFQAPTLPATLQLFHQKFEDADFAQGHLQAITDLITLCVPQQKRAAFERWTPLGIIQHLLQGVADPLDVGEAFGYDSHYQERASRQLPVLDNRRGLWNPQDLFTPRPMRVFPITDFSGAEGAHPPRNTAGKRSRDDTGGPEIDVESPSKRLKFVNTGLDVHIRDAASSSSKTFNCQSLEQMTDRNGKEWKHNISPENQRRKRNSTNYSSSRVARHLNKSSLVAPADGPKPDSTETDLSFQPSLSDVHVVPVSTDEVESSRRDSEPTPSSRLSPGLESTCDVPSPKDLTFGRLLTAKVQAFAAELEAEGETVWTEDNVPSVVAGVCGASSVLRLRPDEWYNDELINTIPIIGVHTQSRSWLLPSWIYEKLKARKFEQLDLWRDRLCSRRLTSWVFAVCENYHWRAVKIDFDERIISAYDPRNDRLALDTLRMLGIVKDWLSAFDRGSWTLRHAEGPYHPRDTTNCGVYVSWVLRQWTKESRIAPGQDVDALNFRDDALTLLRNAPRARGLPAAGEEDSASTSSSVEATLFQSAKSAGN</sequence>
<dbReference type="EMBL" id="MU001653">
    <property type="protein sequence ID" value="KAF2478445.1"/>
    <property type="molecule type" value="Genomic_DNA"/>
</dbReference>
<evidence type="ECO:0000259" key="5">
    <source>
        <dbReference type="PROSITE" id="PS50600"/>
    </source>
</evidence>
<feature type="region of interest" description="Disordered" evidence="4">
    <location>
        <begin position="594"/>
        <end position="629"/>
    </location>
</feature>
<feature type="compositionally biased region" description="Basic and acidic residues" evidence="4">
    <location>
        <begin position="663"/>
        <end position="674"/>
    </location>
</feature>
<organism evidence="6 7">
    <name type="scientific">Neohortaea acidophila</name>
    <dbReference type="NCBI Taxonomy" id="245834"/>
    <lineage>
        <taxon>Eukaryota</taxon>
        <taxon>Fungi</taxon>
        <taxon>Dikarya</taxon>
        <taxon>Ascomycota</taxon>
        <taxon>Pezizomycotina</taxon>
        <taxon>Dothideomycetes</taxon>
        <taxon>Dothideomycetidae</taxon>
        <taxon>Mycosphaerellales</taxon>
        <taxon>Teratosphaeriaceae</taxon>
        <taxon>Neohortaea</taxon>
    </lineage>
</organism>
<keyword evidence="7" id="KW-1185">Reference proteome</keyword>
<dbReference type="GeneID" id="54479823"/>
<dbReference type="PROSITE" id="PS50600">
    <property type="entry name" value="ULP_PROTEASE"/>
    <property type="match status" value="1"/>
</dbReference>
<feature type="region of interest" description="Disordered" evidence="4">
    <location>
        <begin position="989"/>
        <end position="1018"/>
    </location>
</feature>
<keyword evidence="2" id="KW-0645">Protease</keyword>
<gene>
    <name evidence="6" type="ORF">BDY17DRAFT_91236</name>
</gene>
<feature type="compositionally biased region" description="Gly residues" evidence="4">
    <location>
        <begin position="104"/>
        <end position="114"/>
    </location>
</feature>
<dbReference type="OrthoDB" id="3923744at2759"/>
<dbReference type="Proteomes" id="UP000799767">
    <property type="component" value="Unassembled WGS sequence"/>
</dbReference>